<gene>
    <name evidence="1" type="ORF">KR50_10580</name>
</gene>
<organism evidence="1 2">
    <name type="scientific">Jeotgalibacillus campisalis</name>
    <dbReference type="NCBI Taxonomy" id="220754"/>
    <lineage>
        <taxon>Bacteria</taxon>
        <taxon>Bacillati</taxon>
        <taxon>Bacillota</taxon>
        <taxon>Bacilli</taxon>
        <taxon>Bacillales</taxon>
        <taxon>Caryophanaceae</taxon>
        <taxon>Jeotgalibacillus</taxon>
    </lineage>
</organism>
<comment type="caution">
    <text evidence="1">The sequence shown here is derived from an EMBL/GenBank/DDBJ whole genome shotgun (WGS) entry which is preliminary data.</text>
</comment>
<dbReference type="EMBL" id="JXRR01000008">
    <property type="protein sequence ID" value="KIL51176.1"/>
    <property type="molecule type" value="Genomic_DNA"/>
</dbReference>
<evidence type="ECO:0000313" key="2">
    <source>
        <dbReference type="Proteomes" id="UP000031972"/>
    </source>
</evidence>
<reference evidence="1 2" key="1">
    <citation type="submission" date="2015-01" db="EMBL/GenBank/DDBJ databases">
        <title>Jeotgalibacillus campisalis genome sequencing.</title>
        <authorList>
            <person name="Goh K.M."/>
            <person name="Chan K.-G."/>
            <person name="Yaakop A.S."/>
            <person name="Ee R."/>
            <person name="Gan H.M."/>
            <person name="Chan C.S."/>
        </authorList>
    </citation>
    <scope>NUCLEOTIDE SEQUENCE [LARGE SCALE GENOMIC DNA]</scope>
    <source>
        <strain evidence="1 2">SF-57</strain>
    </source>
</reference>
<proteinExistence type="predicted"/>
<accession>A0A0C2W3H3</accession>
<protein>
    <submittedName>
        <fullName evidence="1">Uncharacterized protein</fullName>
    </submittedName>
</protein>
<dbReference type="PATRIC" id="fig|220754.4.peg.1076"/>
<sequence>MKFLFYSWLPPVHKVDISLFSLYFAHSKHMNLPEGCHI</sequence>
<name>A0A0C2W3H3_9BACL</name>
<evidence type="ECO:0000313" key="1">
    <source>
        <dbReference type="EMBL" id="KIL51176.1"/>
    </source>
</evidence>
<dbReference type="AlphaFoldDB" id="A0A0C2W3H3"/>
<dbReference type="Proteomes" id="UP000031972">
    <property type="component" value="Unassembled WGS sequence"/>
</dbReference>
<keyword evidence="2" id="KW-1185">Reference proteome</keyword>